<accession>A0A8S5UKW9</accession>
<name>A0A8S5UKW9_9CAUD</name>
<sequence length="35" mass="3761">MAPLFLRPKGHAEAAPAALHGKRGLFSFTKENSPL</sequence>
<dbReference type="EMBL" id="BK016103">
    <property type="protein sequence ID" value="DAF95127.1"/>
    <property type="molecule type" value="Genomic_DNA"/>
</dbReference>
<protein>
    <submittedName>
        <fullName evidence="1">Uncharacterized protein</fullName>
    </submittedName>
</protein>
<organism evidence="1">
    <name type="scientific">Siphoviridae sp. ctjdk2</name>
    <dbReference type="NCBI Taxonomy" id="2825635"/>
    <lineage>
        <taxon>Viruses</taxon>
        <taxon>Duplodnaviria</taxon>
        <taxon>Heunggongvirae</taxon>
        <taxon>Uroviricota</taxon>
        <taxon>Caudoviricetes</taxon>
    </lineage>
</organism>
<proteinExistence type="predicted"/>
<reference evidence="1" key="1">
    <citation type="journal article" date="2021" name="Proc. Natl. Acad. Sci. U.S.A.">
        <title>A Catalog of Tens of Thousands of Viruses from Human Metagenomes Reveals Hidden Associations with Chronic Diseases.</title>
        <authorList>
            <person name="Tisza M.J."/>
            <person name="Buck C.B."/>
        </authorList>
    </citation>
    <scope>NUCLEOTIDE SEQUENCE</scope>
    <source>
        <strain evidence="1">Ctjdk2</strain>
    </source>
</reference>
<evidence type="ECO:0000313" key="1">
    <source>
        <dbReference type="EMBL" id="DAF95127.1"/>
    </source>
</evidence>